<dbReference type="AlphaFoldDB" id="A0A6M7UKM0"/>
<reference evidence="1 2" key="1">
    <citation type="submission" date="2018-10" db="EMBL/GenBank/DDBJ databases">
        <authorList>
            <person name="Perry B.J."/>
            <person name="Sullivan J.T."/>
            <person name="Murphy R.J.T."/>
            <person name="Ramsay J.P."/>
            <person name="Ronson C.W."/>
        </authorList>
    </citation>
    <scope>NUCLEOTIDE SEQUENCE [LARGE SCALE GENOMIC DNA]</scope>
    <source>
        <strain evidence="1 2">NZP2014</strain>
    </source>
</reference>
<dbReference type="KEGG" id="merd:EB233_13240"/>
<evidence type="ECO:0000313" key="1">
    <source>
        <dbReference type="EMBL" id="QKC76377.1"/>
    </source>
</evidence>
<sequence>MGTVSHPIDTRPVSVGVIGSASQPGFVSFDWRTPQEAGHYCLQALLEPADDANFANNLGQKNTDVGLAQSPATFQFELRNATRRPHRYRFSVDAYTIPPLNPCRDERRPTEEAAKAEQKRRLAAHLAAAHPLPPGWTVEISPDQPSLTPGEQVTITAIATPPAGWTGRQALNLNAFDEGGHASGGVTLIVLSSLEA</sequence>
<proteinExistence type="predicted"/>
<accession>A0A6M7UKM0</accession>
<dbReference type="EMBL" id="CP033361">
    <property type="protein sequence ID" value="QKC76377.1"/>
    <property type="molecule type" value="Genomic_DNA"/>
</dbReference>
<evidence type="ECO:0000313" key="2">
    <source>
        <dbReference type="Proteomes" id="UP000503339"/>
    </source>
</evidence>
<keyword evidence="2" id="KW-1185">Reference proteome</keyword>
<dbReference type="Proteomes" id="UP000503339">
    <property type="component" value="Chromosome"/>
</dbReference>
<name>A0A6M7UKM0_9HYPH</name>
<gene>
    <name evidence="1" type="ORF">EB233_13240</name>
</gene>
<protein>
    <submittedName>
        <fullName evidence="1">Uncharacterized protein</fullName>
    </submittedName>
</protein>
<dbReference type="RefSeq" id="WP_064989520.1">
    <property type="nucleotide sequence ID" value="NZ_CP033361.1"/>
</dbReference>
<organism evidence="1 2">
    <name type="scientific">Mesorhizobium erdmanii</name>
    <dbReference type="NCBI Taxonomy" id="1777866"/>
    <lineage>
        <taxon>Bacteria</taxon>
        <taxon>Pseudomonadati</taxon>
        <taxon>Pseudomonadota</taxon>
        <taxon>Alphaproteobacteria</taxon>
        <taxon>Hyphomicrobiales</taxon>
        <taxon>Phyllobacteriaceae</taxon>
        <taxon>Mesorhizobium</taxon>
    </lineage>
</organism>